<dbReference type="Gene3D" id="2.10.25.10">
    <property type="entry name" value="Laminin"/>
    <property type="match status" value="2"/>
</dbReference>
<feature type="domain" description="EGF-like" evidence="9">
    <location>
        <begin position="39"/>
        <end position="75"/>
    </location>
</feature>
<feature type="non-terminal residue" evidence="10">
    <location>
        <position position="75"/>
    </location>
</feature>
<feature type="domain" description="EGF-like" evidence="9">
    <location>
        <begin position="1"/>
        <end position="36"/>
    </location>
</feature>
<dbReference type="SUPFAM" id="SSF57196">
    <property type="entry name" value="EGF/Laminin"/>
    <property type="match status" value="2"/>
</dbReference>
<dbReference type="GO" id="GO:0005576">
    <property type="term" value="C:extracellular region"/>
    <property type="evidence" value="ECO:0007669"/>
    <property type="project" value="UniProtKB-SubCell"/>
</dbReference>
<dbReference type="InterPro" id="IPR000152">
    <property type="entry name" value="EGF-type_Asp/Asn_hydroxyl_site"/>
</dbReference>
<gene>
    <name evidence="10" type="ORF">LOTGIDRAFT_60252</name>
</gene>
<evidence type="ECO:0000256" key="5">
    <source>
        <dbReference type="ARBA" id="ARBA00022737"/>
    </source>
</evidence>
<dbReference type="CDD" id="cd00054">
    <property type="entry name" value="EGF_CA"/>
    <property type="match status" value="2"/>
</dbReference>
<dbReference type="InterPro" id="IPR001881">
    <property type="entry name" value="EGF-like_Ca-bd_dom"/>
</dbReference>
<evidence type="ECO:0000256" key="3">
    <source>
        <dbReference type="ARBA" id="ARBA00022536"/>
    </source>
</evidence>
<evidence type="ECO:0000256" key="6">
    <source>
        <dbReference type="ARBA" id="ARBA00023157"/>
    </source>
</evidence>
<evidence type="ECO:0000259" key="9">
    <source>
        <dbReference type="PROSITE" id="PS50026"/>
    </source>
</evidence>
<dbReference type="FunFam" id="2.10.25.10:FF:000045">
    <property type="entry name" value="Slit guidance ligand 2"/>
    <property type="match status" value="1"/>
</dbReference>
<dbReference type="GO" id="GO:0005509">
    <property type="term" value="F:calcium ion binding"/>
    <property type="evidence" value="ECO:0007669"/>
    <property type="project" value="InterPro"/>
</dbReference>
<dbReference type="GO" id="GO:0007399">
    <property type="term" value="P:nervous system development"/>
    <property type="evidence" value="ECO:0007669"/>
    <property type="project" value="UniProtKB-ARBA"/>
</dbReference>
<dbReference type="CTD" id="20251570"/>
<dbReference type="PROSITE" id="PS00010">
    <property type="entry name" value="ASX_HYDROXYL"/>
    <property type="match status" value="2"/>
</dbReference>
<dbReference type="KEGG" id="lgi:LOTGIDRAFT_60252"/>
<evidence type="ECO:0000313" key="10">
    <source>
        <dbReference type="EMBL" id="ESO97038.1"/>
    </source>
</evidence>
<dbReference type="EMBL" id="KB201361">
    <property type="protein sequence ID" value="ESO97038.1"/>
    <property type="molecule type" value="Genomic_DNA"/>
</dbReference>
<keyword evidence="3 8" id="KW-0245">EGF-like domain</keyword>
<evidence type="ECO:0000313" key="11">
    <source>
        <dbReference type="Proteomes" id="UP000030746"/>
    </source>
</evidence>
<dbReference type="OrthoDB" id="430340at2759"/>
<keyword evidence="5" id="KW-0677">Repeat</keyword>
<dbReference type="SMART" id="SM00179">
    <property type="entry name" value="EGF_CA"/>
    <property type="match status" value="2"/>
</dbReference>
<evidence type="ECO:0000256" key="8">
    <source>
        <dbReference type="PROSITE-ProRule" id="PRU00076"/>
    </source>
</evidence>
<dbReference type="RefSeq" id="XP_009052274.1">
    <property type="nucleotide sequence ID" value="XM_009054026.1"/>
</dbReference>
<accession>V3ZZQ6</accession>
<organism evidence="10 11">
    <name type="scientific">Lottia gigantea</name>
    <name type="common">Giant owl limpet</name>
    <dbReference type="NCBI Taxonomy" id="225164"/>
    <lineage>
        <taxon>Eukaryota</taxon>
        <taxon>Metazoa</taxon>
        <taxon>Spiralia</taxon>
        <taxon>Lophotrochozoa</taxon>
        <taxon>Mollusca</taxon>
        <taxon>Gastropoda</taxon>
        <taxon>Patellogastropoda</taxon>
        <taxon>Lottioidea</taxon>
        <taxon>Lottiidae</taxon>
        <taxon>Lottia</taxon>
    </lineage>
</organism>
<evidence type="ECO:0000256" key="4">
    <source>
        <dbReference type="ARBA" id="ARBA00022729"/>
    </source>
</evidence>
<protein>
    <recommendedName>
        <fullName evidence="9">EGF-like domain-containing protein</fullName>
    </recommendedName>
</protein>
<keyword evidence="2" id="KW-0964">Secreted</keyword>
<reference evidence="10 11" key="1">
    <citation type="journal article" date="2013" name="Nature">
        <title>Insights into bilaterian evolution from three spiralian genomes.</title>
        <authorList>
            <person name="Simakov O."/>
            <person name="Marletaz F."/>
            <person name="Cho S.J."/>
            <person name="Edsinger-Gonzales E."/>
            <person name="Havlak P."/>
            <person name="Hellsten U."/>
            <person name="Kuo D.H."/>
            <person name="Larsson T."/>
            <person name="Lv J."/>
            <person name="Arendt D."/>
            <person name="Savage R."/>
            <person name="Osoegawa K."/>
            <person name="de Jong P."/>
            <person name="Grimwood J."/>
            <person name="Chapman J.A."/>
            <person name="Shapiro H."/>
            <person name="Aerts A."/>
            <person name="Otillar R.P."/>
            <person name="Terry A.Y."/>
            <person name="Boore J.L."/>
            <person name="Grigoriev I.V."/>
            <person name="Lindberg D.R."/>
            <person name="Seaver E.C."/>
            <person name="Weisblat D.A."/>
            <person name="Putnam N.H."/>
            <person name="Rokhsar D.S."/>
        </authorList>
    </citation>
    <scope>NUCLEOTIDE SEQUENCE [LARGE SCALE GENOMIC DNA]</scope>
</reference>
<proteinExistence type="predicted"/>
<dbReference type="SMART" id="SM00181">
    <property type="entry name" value="EGF"/>
    <property type="match status" value="2"/>
</dbReference>
<dbReference type="InterPro" id="IPR000742">
    <property type="entry name" value="EGF"/>
</dbReference>
<feature type="disulfide bond" evidence="8">
    <location>
        <begin position="65"/>
        <end position="74"/>
    </location>
</feature>
<keyword evidence="11" id="KW-1185">Reference proteome</keyword>
<dbReference type="AlphaFoldDB" id="V3ZZQ6"/>
<dbReference type="PANTHER" id="PTHR12916:SF4">
    <property type="entry name" value="UNINFLATABLE, ISOFORM C"/>
    <property type="match status" value="1"/>
</dbReference>
<keyword evidence="7" id="KW-0325">Glycoprotein</keyword>
<evidence type="ECO:0000256" key="1">
    <source>
        <dbReference type="ARBA" id="ARBA00004613"/>
    </source>
</evidence>
<dbReference type="STRING" id="225164.V3ZZQ6"/>
<evidence type="ECO:0000256" key="2">
    <source>
        <dbReference type="ARBA" id="ARBA00022525"/>
    </source>
</evidence>
<sequence length="75" mass="8005">DECASVPCQNGGWCIDTTTSFRCHCEGSRYIGTNCEIDTVNDCVSNQCKNGATCNDGVNSYTCSCKPGYTGNLCD</sequence>
<dbReference type="PRINTS" id="PR00010">
    <property type="entry name" value="EGFBLOOD"/>
</dbReference>
<dbReference type="Pfam" id="PF00008">
    <property type="entry name" value="EGF"/>
    <property type="match status" value="2"/>
</dbReference>
<dbReference type="Proteomes" id="UP000030746">
    <property type="component" value="Unassembled WGS sequence"/>
</dbReference>
<keyword evidence="4" id="KW-0732">Signal</keyword>
<dbReference type="OMA" id="KEAICRC"/>
<feature type="non-terminal residue" evidence="10">
    <location>
        <position position="1"/>
    </location>
</feature>
<comment type="subcellular location">
    <subcellularLocation>
        <location evidence="1">Secreted</location>
    </subcellularLocation>
</comment>
<name>V3ZZQ6_LOTGI</name>
<dbReference type="PROSITE" id="PS01186">
    <property type="entry name" value="EGF_2"/>
    <property type="match status" value="1"/>
</dbReference>
<keyword evidence="6 8" id="KW-1015">Disulfide bond</keyword>
<evidence type="ECO:0000256" key="7">
    <source>
        <dbReference type="ARBA" id="ARBA00023180"/>
    </source>
</evidence>
<dbReference type="GeneID" id="20251570"/>
<dbReference type="HOGENOM" id="CLU_004826_11_3_1"/>
<dbReference type="PANTHER" id="PTHR12916">
    <property type="entry name" value="CYTOCHROME C OXIDASE POLYPEPTIDE VIC-2"/>
    <property type="match status" value="1"/>
</dbReference>
<dbReference type="FunFam" id="2.10.25.10:FF:000039">
    <property type="entry name" value="Crumbs cell polarity complex component 1"/>
    <property type="match status" value="1"/>
</dbReference>
<dbReference type="PROSITE" id="PS50026">
    <property type="entry name" value="EGF_3"/>
    <property type="match status" value="2"/>
</dbReference>
<comment type="caution">
    <text evidence="8">Lacks conserved residue(s) required for the propagation of feature annotation.</text>
</comment>
<dbReference type="PROSITE" id="PS00022">
    <property type="entry name" value="EGF_1"/>
    <property type="match status" value="1"/>
</dbReference>